<dbReference type="PANTHER" id="PTHR21310:SF15">
    <property type="entry name" value="AMINOGLYCOSIDE PHOSPHOTRANSFERASE DOMAIN-CONTAINING PROTEIN"/>
    <property type="match status" value="1"/>
</dbReference>
<sequence>MITPSTLFLRLKQLLNQLKLRFYLLFTHPVKPLEPKIYRFRFGIPLILKRGRLLSSEADALGFLNRAAPHLPIPKLIDSFQTDDATYTVTTWLPGSPLLDWNDFSEEDMVVIAQDILDVLSQLWRIPQPTSLSGKVMTSASGHGLPHPATFNEKIGGPYDSTLHCYRGLVNGDLDVLATTCPDTVNAVLEDRIVWVHTDLRMQNILICNGRVSGIVDWEDSGWLPRHWQLHILRTPQQGCQGPWVRYWLWTHHFENDVETAYAASREKDMLLYRL</sequence>
<feature type="domain" description="Aminoglycoside phosphotransferase" evidence="1">
    <location>
        <begin position="55"/>
        <end position="228"/>
    </location>
</feature>
<dbReference type="Pfam" id="PF01636">
    <property type="entry name" value="APH"/>
    <property type="match status" value="1"/>
</dbReference>
<keyword evidence="2" id="KW-0418">Kinase</keyword>
<keyword evidence="2" id="KW-0808">Transferase</keyword>
<dbReference type="InterPro" id="IPR002575">
    <property type="entry name" value="Aminoglycoside_PTrfase"/>
</dbReference>
<comment type="caution">
    <text evidence="2">The sequence shown here is derived from an EMBL/GenBank/DDBJ whole genome shotgun (WGS) entry which is preliminary data.</text>
</comment>
<evidence type="ECO:0000313" key="3">
    <source>
        <dbReference type="Proteomes" id="UP000772434"/>
    </source>
</evidence>
<dbReference type="PANTHER" id="PTHR21310">
    <property type="entry name" value="AMINOGLYCOSIDE PHOSPHOTRANSFERASE-RELATED-RELATED"/>
    <property type="match status" value="1"/>
</dbReference>
<gene>
    <name evidence="2" type="ORF">BDP27DRAFT_1269572</name>
</gene>
<dbReference type="InterPro" id="IPR051678">
    <property type="entry name" value="AGP_Transferase"/>
</dbReference>
<evidence type="ECO:0000259" key="1">
    <source>
        <dbReference type="Pfam" id="PF01636"/>
    </source>
</evidence>
<reference evidence="2" key="1">
    <citation type="submission" date="2020-11" db="EMBL/GenBank/DDBJ databases">
        <authorList>
            <consortium name="DOE Joint Genome Institute"/>
            <person name="Ahrendt S."/>
            <person name="Riley R."/>
            <person name="Andreopoulos W."/>
            <person name="Labutti K."/>
            <person name="Pangilinan J."/>
            <person name="Ruiz-Duenas F.J."/>
            <person name="Barrasa J.M."/>
            <person name="Sanchez-Garcia M."/>
            <person name="Camarero S."/>
            <person name="Miyauchi S."/>
            <person name="Serrano A."/>
            <person name="Linde D."/>
            <person name="Babiker R."/>
            <person name="Drula E."/>
            <person name="Ayuso-Fernandez I."/>
            <person name="Pacheco R."/>
            <person name="Padilla G."/>
            <person name="Ferreira P."/>
            <person name="Barriuso J."/>
            <person name="Kellner H."/>
            <person name="Castanera R."/>
            <person name="Alfaro M."/>
            <person name="Ramirez L."/>
            <person name="Pisabarro A.G."/>
            <person name="Kuo A."/>
            <person name="Tritt A."/>
            <person name="Lipzen A."/>
            <person name="He G."/>
            <person name="Yan M."/>
            <person name="Ng V."/>
            <person name="Cullen D."/>
            <person name="Martin F."/>
            <person name="Rosso M.-N."/>
            <person name="Henrissat B."/>
            <person name="Hibbett D."/>
            <person name="Martinez A.T."/>
            <person name="Grigoriev I.V."/>
        </authorList>
    </citation>
    <scope>NUCLEOTIDE SEQUENCE</scope>
    <source>
        <strain evidence="2">AH 40177</strain>
    </source>
</reference>
<dbReference type="GO" id="GO:0016301">
    <property type="term" value="F:kinase activity"/>
    <property type="evidence" value="ECO:0007669"/>
    <property type="project" value="UniProtKB-KW"/>
</dbReference>
<dbReference type="Proteomes" id="UP000772434">
    <property type="component" value="Unassembled WGS sequence"/>
</dbReference>
<accession>A0A9P5PKT6</accession>
<dbReference type="InterPro" id="IPR011009">
    <property type="entry name" value="Kinase-like_dom_sf"/>
</dbReference>
<proteinExistence type="predicted"/>
<dbReference type="CDD" id="cd05120">
    <property type="entry name" value="APH_ChoK_like"/>
    <property type="match status" value="1"/>
</dbReference>
<dbReference type="AlphaFoldDB" id="A0A9P5PKT6"/>
<dbReference type="OrthoDB" id="2906425at2759"/>
<name>A0A9P5PKT6_9AGAR</name>
<evidence type="ECO:0000313" key="2">
    <source>
        <dbReference type="EMBL" id="KAF9065203.1"/>
    </source>
</evidence>
<protein>
    <submittedName>
        <fullName evidence="2">Kinase-like domain-containing protein</fullName>
    </submittedName>
</protein>
<dbReference type="SUPFAM" id="SSF56112">
    <property type="entry name" value="Protein kinase-like (PK-like)"/>
    <property type="match status" value="1"/>
</dbReference>
<dbReference type="EMBL" id="JADNRY010000107">
    <property type="protein sequence ID" value="KAF9065203.1"/>
    <property type="molecule type" value="Genomic_DNA"/>
</dbReference>
<dbReference type="Gene3D" id="3.90.1200.10">
    <property type="match status" value="1"/>
</dbReference>
<keyword evidence="3" id="KW-1185">Reference proteome</keyword>
<organism evidence="2 3">
    <name type="scientific">Rhodocollybia butyracea</name>
    <dbReference type="NCBI Taxonomy" id="206335"/>
    <lineage>
        <taxon>Eukaryota</taxon>
        <taxon>Fungi</taxon>
        <taxon>Dikarya</taxon>
        <taxon>Basidiomycota</taxon>
        <taxon>Agaricomycotina</taxon>
        <taxon>Agaricomycetes</taxon>
        <taxon>Agaricomycetidae</taxon>
        <taxon>Agaricales</taxon>
        <taxon>Marasmiineae</taxon>
        <taxon>Omphalotaceae</taxon>
        <taxon>Rhodocollybia</taxon>
    </lineage>
</organism>